<reference evidence="1" key="1">
    <citation type="journal article" date="2025" name="Int. J. Syst. Evol. Microbiol.">
        <title>Inconstantimicrobium mannanitabidum sp. nov., a novel member of the family Clostridiaceae isolated from anoxic soil under the treatment of reductive soil disinfestation.</title>
        <authorList>
            <person name="Ueki A."/>
            <person name="Tonouchi A."/>
            <person name="Honma S."/>
            <person name="Kaku N."/>
            <person name="Ueki K."/>
        </authorList>
    </citation>
    <scope>NUCLEOTIDE SEQUENCE</scope>
    <source>
        <strain evidence="1">TW13</strain>
    </source>
</reference>
<gene>
    <name evidence="1" type="ORF">rsdtw13_04840</name>
</gene>
<evidence type="ECO:0000313" key="2">
    <source>
        <dbReference type="Proteomes" id="UP001058074"/>
    </source>
</evidence>
<organism evidence="1 2">
    <name type="scientific">Inconstantimicrobium mannanitabidum</name>
    <dbReference type="NCBI Taxonomy" id="1604901"/>
    <lineage>
        <taxon>Bacteria</taxon>
        <taxon>Bacillati</taxon>
        <taxon>Bacillota</taxon>
        <taxon>Clostridia</taxon>
        <taxon>Eubacteriales</taxon>
        <taxon>Clostridiaceae</taxon>
        <taxon>Inconstantimicrobium</taxon>
    </lineage>
</organism>
<dbReference type="EMBL" id="BROD01000001">
    <property type="protein sequence ID" value="GKX65226.1"/>
    <property type="molecule type" value="Genomic_DNA"/>
</dbReference>
<accession>A0ACB5R870</accession>
<name>A0ACB5R870_9CLOT</name>
<comment type="caution">
    <text evidence="1">The sequence shown here is derived from an EMBL/GenBank/DDBJ whole genome shotgun (WGS) entry which is preliminary data.</text>
</comment>
<dbReference type="Proteomes" id="UP001058074">
    <property type="component" value="Unassembled WGS sequence"/>
</dbReference>
<sequence length="183" mass="20331">MVTDKTALSKSIYPYPRQRVFGLFLIGVGITMIISIILGTDQYPNVWIFIVGYAMSMIGIMFNKKIRKRFSVGESTPLQEKASKFSMLFIAVVTPIIGMSLSGTGNYRLIWLLVLLAVGIHFIPFTLVHGKLALLLAILLIINSCIGLYLISISFAIFSIIDALIKLFIGIILFKLSPKKQSL</sequence>
<keyword evidence="2" id="KW-1185">Reference proteome</keyword>
<protein>
    <submittedName>
        <fullName evidence="1">Uncharacterized protein</fullName>
    </submittedName>
</protein>
<proteinExistence type="predicted"/>
<evidence type="ECO:0000313" key="1">
    <source>
        <dbReference type="EMBL" id="GKX65226.1"/>
    </source>
</evidence>